<dbReference type="GO" id="GO:0005975">
    <property type="term" value="P:carbohydrate metabolic process"/>
    <property type="evidence" value="ECO:0007669"/>
    <property type="project" value="InterPro"/>
</dbReference>
<dbReference type="Pfam" id="PF14310">
    <property type="entry name" value="Fn3-like"/>
    <property type="match status" value="1"/>
</dbReference>
<dbReference type="InterPro" id="IPR050288">
    <property type="entry name" value="Cellulose_deg_GH3"/>
</dbReference>
<feature type="domain" description="Fibronectin type III-like" evidence="4">
    <location>
        <begin position="652"/>
        <end position="719"/>
    </location>
</feature>
<evidence type="ECO:0000313" key="6">
    <source>
        <dbReference type="Proteomes" id="UP000435243"/>
    </source>
</evidence>
<dbReference type="InterPro" id="IPR036881">
    <property type="entry name" value="Glyco_hydro_3_C_sf"/>
</dbReference>
<sequence>MIETRILRSLGLALGTSALALAAPLAPPLMAQDAASLPIIMAADTSGTPDERAATMLAQMTHAEKLAMLMGYFGEDFGPARFTADPNARDGSAGYVPGIERLGIPAQWQADAGLGVATQGGAPVKRARTALPSGLATAATWDRDIAFAGGAMIGREARADGFNVLLGGSVNLMREPRNGRNFEYAGEDPLLAGTIVGAQIAGVQSNRIISTSKHFAVNDQETDRGNGNSVLEEGAMRMSDLLAFQIAHEIGQPGSVMCAYNRINGPHACEHPFLLTQVLRGEWNWPGYVLSDWGAVHSTAASANAGLDQESGLGLQRAGWFAADKLKAALDAGEIDMTRIDLMVSRILRTMFAHGLIDDPVSEGNFIDFGTNRAVSQSDAESGIVLLKNDGNILPLAASAQRIAVIGGHADAGVLSGGGSSQVYPDGENAVPGLEPTGWPGPVVYYPSSPLEELRTLLPQARITYHDGRDHEAAAAVANQADVVIVFGTQWASESIDVPLYIEDDTLIESVALNNRNTIVVLQTGGPVLMPWADNVAAIVEAWYPGRMGGAAIANILTGAVNPSGHLPATFPRSLDQLPHPDAPHAGDVVYSEGAAVGYKWFDREGLEPLFPFGHGLSYTDFEYGNLTVTRAGEGLVATFSITNSGDVAGADAAQVYVSGDGWEAPQRLGGYAKIRLDPGETQLVSVAVDPRLLAMWDNANPGWSRAAGTYRVSVGESSRDIAASTQIALPASHLSPQWRPN</sequence>
<dbReference type="Gene3D" id="2.60.40.10">
    <property type="entry name" value="Immunoglobulins"/>
    <property type="match status" value="1"/>
</dbReference>
<dbReference type="AlphaFoldDB" id="A0A844ZJL9"/>
<dbReference type="SMART" id="SM01217">
    <property type="entry name" value="Fn3_like"/>
    <property type="match status" value="1"/>
</dbReference>
<dbReference type="Pfam" id="PF00933">
    <property type="entry name" value="Glyco_hydro_3"/>
    <property type="match status" value="1"/>
</dbReference>
<dbReference type="InterPro" id="IPR002772">
    <property type="entry name" value="Glyco_hydro_3_C"/>
</dbReference>
<accession>A0A844ZJL9</accession>
<dbReference type="Pfam" id="PF01915">
    <property type="entry name" value="Glyco_hydro_3_C"/>
    <property type="match status" value="1"/>
</dbReference>
<evidence type="ECO:0000256" key="1">
    <source>
        <dbReference type="ARBA" id="ARBA00005336"/>
    </source>
</evidence>
<dbReference type="PANTHER" id="PTHR42715">
    <property type="entry name" value="BETA-GLUCOSIDASE"/>
    <property type="match status" value="1"/>
</dbReference>
<evidence type="ECO:0000313" key="5">
    <source>
        <dbReference type="EMBL" id="MXO87472.1"/>
    </source>
</evidence>
<keyword evidence="3" id="KW-0732">Signal</keyword>
<reference evidence="5 6" key="1">
    <citation type="submission" date="2019-12" db="EMBL/GenBank/DDBJ databases">
        <title>Genomic-based taxomic classification of the family Erythrobacteraceae.</title>
        <authorList>
            <person name="Xu L."/>
        </authorList>
    </citation>
    <scope>NUCLEOTIDE SEQUENCE [LARGE SCALE GENOMIC DNA]</scope>
    <source>
        <strain evidence="5 6">JCM 16339</strain>
    </source>
</reference>
<dbReference type="InterPro" id="IPR001764">
    <property type="entry name" value="Glyco_hydro_3_N"/>
</dbReference>
<name>A0A844ZJL9_9SPHN</name>
<comment type="similarity">
    <text evidence="1">Belongs to the glycosyl hydrolase 3 family.</text>
</comment>
<proteinExistence type="inferred from homology"/>
<organism evidence="5 6">
    <name type="scientific">Alteraurantiacibacter aestuarii</name>
    <dbReference type="NCBI Taxonomy" id="650004"/>
    <lineage>
        <taxon>Bacteria</taxon>
        <taxon>Pseudomonadati</taxon>
        <taxon>Pseudomonadota</taxon>
        <taxon>Alphaproteobacteria</taxon>
        <taxon>Sphingomonadales</taxon>
        <taxon>Erythrobacteraceae</taxon>
        <taxon>Alteraurantiacibacter</taxon>
    </lineage>
</organism>
<gene>
    <name evidence="5" type="ORF">GRI32_01835</name>
</gene>
<dbReference type="OrthoDB" id="9781691at2"/>
<feature type="chain" id="PRO_5032885936" evidence="3">
    <location>
        <begin position="23"/>
        <end position="742"/>
    </location>
</feature>
<evidence type="ECO:0000256" key="2">
    <source>
        <dbReference type="ARBA" id="ARBA00022801"/>
    </source>
</evidence>
<dbReference type="RefSeq" id="WP_160589406.1">
    <property type="nucleotide sequence ID" value="NZ_BAAAFP010000002.1"/>
</dbReference>
<keyword evidence="2 5" id="KW-0378">Hydrolase</keyword>
<dbReference type="InterPro" id="IPR026891">
    <property type="entry name" value="Fn3-like"/>
</dbReference>
<dbReference type="SUPFAM" id="SSF52279">
    <property type="entry name" value="Beta-D-glucan exohydrolase, C-terminal domain"/>
    <property type="match status" value="1"/>
</dbReference>
<comment type="caution">
    <text evidence="5">The sequence shown here is derived from an EMBL/GenBank/DDBJ whole genome shotgun (WGS) entry which is preliminary data.</text>
</comment>
<dbReference type="InterPro" id="IPR017853">
    <property type="entry name" value="GH"/>
</dbReference>
<feature type="signal peptide" evidence="3">
    <location>
        <begin position="1"/>
        <end position="22"/>
    </location>
</feature>
<dbReference type="InterPro" id="IPR013783">
    <property type="entry name" value="Ig-like_fold"/>
</dbReference>
<dbReference type="Proteomes" id="UP000435243">
    <property type="component" value="Unassembled WGS sequence"/>
</dbReference>
<keyword evidence="6" id="KW-1185">Reference proteome</keyword>
<dbReference type="PANTHER" id="PTHR42715:SF10">
    <property type="entry name" value="BETA-GLUCOSIDASE"/>
    <property type="match status" value="1"/>
</dbReference>
<dbReference type="Gene3D" id="3.20.20.300">
    <property type="entry name" value="Glycoside hydrolase, family 3, N-terminal domain"/>
    <property type="match status" value="1"/>
</dbReference>
<evidence type="ECO:0000259" key="4">
    <source>
        <dbReference type="SMART" id="SM01217"/>
    </source>
</evidence>
<evidence type="ECO:0000256" key="3">
    <source>
        <dbReference type="SAM" id="SignalP"/>
    </source>
</evidence>
<dbReference type="InterPro" id="IPR036962">
    <property type="entry name" value="Glyco_hydro_3_N_sf"/>
</dbReference>
<dbReference type="SUPFAM" id="SSF51445">
    <property type="entry name" value="(Trans)glycosidases"/>
    <property type="match status" value="1"/>
</dbReference>
<dbReference type="EMBL" id="WTYY01000001">
    <property type="protein sequence ID" value="MXO87472.1"/>
    <property type="molecule type" value="Genomic_DNA"/>
</dbReference>
<dbReference type="Gene3D" id="3.40.50.1700">
    <property type="entry name" value="Glycoside hydrolase family 3 C-terminal domain"/>
    <property type="match status" value="1"/>
</dbReference>
<protein>
    <submittedName>
        <fullName evidence="5">Glycosyl hydrolase</fullName>
    </submittedName>
</protein>
<dbReference type="PRINTS" id="PR00133">
    <property type="entry name" value="GLHYDRLASE3"/>
</dbReference>
<dbReference type="GO" id="GO:0004553">
    <property type="term" value="F:hydrolase activity, hydrolyzing O-glycosyl compounds"/>
    <property type="evidence" value="ECO:0007669"/>
    <property type="project" value="InterPro"/>
</dbReference>